<feature type="compositionally biased region" description="Low complexity" evidence="3">
    <location>
        <begin position="284"/>
        <end position="299"/>
    </location>
</feature>
<dbReference type="PROSITE" id="PS50935">
    <property type="entry name" value="SSB"/>
    <property type="match status" value="1"/>
</dbReference>
<evidence type="ECO:0000256" key="2">
    <source>
        <dbReference type="PROSITE-ProRule" id="PRU00252"/>
    </source>
</evidence>
<evidence type="ECO:0000256" key="1">
    <source>
        <dbReference type="ARBA" id="ARBA00023125"/>
    </source>
</evidence>
<evidence type="ECO:0000256" key="3">
    <source>
        <dbReference type="SAM" id="MobiDB-lite"/>
    </source>
</evidence>
<proteinExistence type="predicted"/>
<dbReference type="Gene3D" id="2.40.50.140">
    <property type="entry name" value="Nucleic acid-binding proteins"/>
    <property type="match status" value="1"/>
</dbReference>
<organism evidence="4 5">
    <name type="scientific">Paraburkholderia phenoliruptrix</name>
    <dbReference type="NCBI Taxonomy" id="252970"/>
    <lineage>
        <taxon>Bacteria</taxon>
        <taxon>Pseudomonadati</taxon>
        <taxon>Pseudomonadota</taxon>
        <taxon>Betaproteobacteria</taxon>
        <taxon>Burkholderiales</taxon>
        <taxon>Burkholderiaceae</taxon>
        <taxon>Paraburkholderia</taxon>
    </lineage>
</organism>
<dbReference type="EMBL" id="CADIKB010000043">
    <property type="protein sequence ID" value="CAB3731781.1"/>
    <property type="molecule type" value="Genomic_DNA"/>
</dbReference>
<dbReference type="GO" id="GO:0003697">
    <property type="term" value="F:single-stranded DNA binding"/>
    <property type="evidence" value="ECO:0007669"/>
    <property type="project" value="InterPro"/>
</dbReference>
<dbReference type="RefSeq" id="WP_035478349.1">
    <property type="nucleotide sequence ID" value="NZ_CADFGL010000041.1"/>
</dbReference>
<dbReference type="InterPro" id="IPR000424">
    <property type="entry name" value="Primosome_PriB/ssb"/>
</dbReference>
<dbReference type="InterPro" id="IPR012340">
    <property type="entry name" value="NA-bd_OB-fold"/>
</dbReference>
<name>A0A6J5CD70_9BURK</name>
<accession>A0A6J5CD70</accession>
<dbReference type="AlphaFoldDB" id="A0A6J5CD70"/>
<sequence>MSEKSITLLSVAARSVPAKHQYYRGFKNVVYLTGHIHSIEGSTIWLQLTNNLNLLVPVAVPPGIRLPRPFKVREAVKMICQVQPHKEDDGEPGLRVYARSFERPNVLELPNKSAFEKAVPDRAPEDRDFRPYGSGYRASNACNQVKIAGMVVGISVRKTEVDPDGAVVQSGACTILLRQDADEENVIPVKYYGKLAETVASYIKPGDMIYADGKYRVKPVEIGGELIDGKPKVRRVPFIQIQEPALPTAIDIVYIGGPADKYPAWMIDMHQRFKRGAKRAERPANGSGAQAAATAASGGPETKNSIEADTATVDLESHPLWASLSPEHQKLCREDPEHRKMILGE</sequence>
<evidence type="ECO:0000313" key="5">
    <source>
        <dbReference type="Proteomes" id="UP000494249"/>
    </source>
</evidence>
<feature type="region of interest" description="Disordered" evidence="3">
    <location>
        <begin position="276"/>
        <end position="304"/>
    </location>
</feature>
<gene>
    <name evidence="4" type="ORF">LMG22037_05641</name>
</gene>
<reference evidence="4 5" key="1">
    <citation type="submission" date="2020-04" db="EMBL/GenBank/DDBJ databases">
        <authorList>
            <person name="De Canck E."/>
        </authorList>
    </citation>
    <scope>NUCLEOTIDE SEQUENCE [LARGE SCALE GENOMIC DNA]</scope>
    <source>
        <strain evidence="4 5">LMG 22037</strain>
    </source>
</reference>
<dbReference type="Proteomes" id="UP000494249">
    <property type="component" value="Unassembled WGS sequence"/>
</dbReference>
<protein>
    <submittedName>
        <fullName evidence="4">Uncharacterized protein</fullName>
    </submittedName>
</protein>
<evidence type="ECO:0000313" key="4">
    <source>
        <dbReference type="EMBL" id="CAB3731781.1"/>
    </source>
</evidence>
<keyword evidence="1 2" id="KW-0238">DNA-binding</keyword>